<keyword evidence="11" id="KW-1185">Reference proteome</keyword>
<comment type="catalytic activity">
    <reaction evidence="8">
        <text>apo-[ACP] + CoA = holo-[ACP] + adenosine 3',5'-bisphosphate + H(+)</text>
        <dbReference type="Rhea" id="RHEA:12068"/>
        <dbReference type="Rhea" id="RHEA-COMP:9685"/>
        <dbReference type="Rhea" id="RHEA-COMP:9690"/>
        <dbReference type="ChEBI" id="CHEBI:15378"/>
        <dbReference type="ChEBI" id="CHEBI:29999"/>
        <dbReference type="ChEBI" id="CHEBI:57287"/>
        <dbReference type="ChEBI" id="CHEBI:58343"/>
        <dbReference type="ChEBI" id="CHEBI:64479"/>
        <dbReference type="EC" id="2.7.8.7"/>
    </reaction>
</comment>
<evidence type="ECO:0000256" key="3">
    <source>
        <dbReference type="ARBA" id="ARBA00022723"/>
    </source>
</evidence>
<proteinExistence type="inferred from homology"/>
<keyword evidence="6 8" id="KW-0443">Lipid metabolism</keyword>
<dbReference type="Proteomes" id="UP000558113">
    <property type="component" value="Unassembled WGS sequence"/>
</dbReference>
<evidence type="ECO:0000256" key="1">
    <source>
        <dbReference type="ARBA" id="ARBA00022516"/>
    </source>
</evidence>
<dbReference type="AlphaFoldDB" id="A0A7X4YSZ4"/>
<keyword evidence="4 8" id="KW-0276">Fatty acid metabolism</keyword>
<evidence type="ECO:0000313" key="10">
    <source>
        <dbReference type="EMBL" id="NBC72007.1"/>
    </source>
</evidence>
<dbReference type="Pfam" id="PF01648">
    <property type="entry name" value="ACPS"/>
    <property type="match status" value="1"/>
</dbReference>
<comment type="caution">
    <text evidence="10">The sequence shown here is derived from an EMBL/GenBank/DDBJ whole genome shotgun (WGS) entry which is preliminary data.</text>
</comment>
<evidence type="ECO:0000256" key="2">
    <source>
        <dbReference type="ARBA" id="ARBA00022679"/>
    </source>
</evidence>
<dbReference type="InterPro" id="IPR008278">
    <property type="entry name" value="4-PPantetheinyl_Trfase_dom"/>
</dbReference>
<dbReference type="OrthoDB" id="517356at2"/>
<keyword evidence="5 8" id="KW-0460">Magnesium</keyword>
<dbReference type="RefSeq" id="WP_161702553.1">
    <property type="nucleotide sequence ID" value="NZ_JAAAMU010000015.1"/>
</dbReference>
<evidence type="ECO:0000259" key="9">
    <source>
        <dbReference type="Pfam" id="PF01648"/>
    </source>
</evidence>
<dbReference type="EC" id="2.7.8.7" evidence="8"/>
<comment type="subcellular location">
    <subcellularLocation>
        <location evidence="8">Cytoplasm</location>
    </subcellularLocation>
</comment>
<feature type="domain" description="4'-phosphopantetheinyl transferase" evidence="9">
    <location>
        <begin position="4"/>
        <end position="101"/>
    </location>
</feature>
<dbReference type="GO" id="GO:0000287">
    <property type="term" value="F:magnesium ion binding"/>
    <property type="evidence" value="ECO:0007669"/>
    <property type="project" value="UniProtKB-UniRule"/>
</dbReference>
<dbReference type="SUPFAM" id="SSF56214">
    <property type="entry name" value="4'-phosphopantetheinyl transferase"/>
    <property type="match status" value="1"/>
</dbReference>
<name>A0A7X4YSZ4_9BACL</name>
<evidence type="ECO:0000256" key="8">
    <source>
        <dbReference type="HAMAP-Rule" id="MF_00101"/>
    </source>
</evidence>
<keyword evidence="2 8" id="KW-0808">Transferase</keyword>
<dbReference type="GO" id="GO:0006633">
    <property type="term" value="P:fatty acid biosynthetic process"/>
    <property type="evidence" value="ECO:0007669"/>
    <property type="project" value="UniProtKB-UniRule"/>
</dbReference>
<evidence type="ECO:0000256" key="4">
    <source>
        <dbReference type="ARBA" id="ARBA00022832"/>
    </source>
</evidence>
<keyword evidence="1 8" id="KW-0444">Lipid biosynthesis</keyword>
<evidence type="ECO:0000256" key="6">
    <source>
        <dbReference type="ARBA" id="ARBA00023098"/>
    </source>
</evidence>
<dbReference type="NCBIfam" id="TIGR00556">
    <property type="entry name" value="pantethn_trn"/>
    <property type="match status" value="1"/>
</dbReference>
<dbReference type="GO" id="GO:0005737">
    <property type="term" value="C:cytoplasm"/>
    <property type="evidence" value="ECO:0007669"/>
    <property type="project" value="UniProtKB-SubCell"/>
</dbReference>
<gene>
    <name evidence="8 10" type="primary">acpS</name>
    <name evidence="10" type="ORF">GT003_23680</name>
</gene>
<dbReference type="InterPro" id="IPR037143">
    <property type="entry name" value="4-PPantetheinyl_Trfase_dom_sf"/>
</dbReference>
<dbReference type="InterPro" id="IPR002582">
    <property type="entry name" value="ACPS"/>
</dbReference>
<protein>
    <recommendedName>
        <fullName evidence="8">Holo-[acyl-carrier-protein] synthase</fullName>
        <shortName evidence="8">Holo-ACP synthase</shortName>
        <ecNumber evidence="8">2.7.8.7</ecNumber>
    </recommendedName>
    <alternativeName>
        <fullName evidence="8">4'-phosphopantetheinyl transferase AcpS</fullName>
    </alternativeName>
</protein>
<keyword evidence="7 8" id="KW-0275">Fatty acid biosynthesis</keyword>
<feature type="binding site" evidence="8">
    <location>
        <position position="8"/>
    </location>
    <ligand>
        <name>Mg(2+)</name>
        <dbReference type="ChEBI" id="CHEBI:18420"/>
    </ligand>
</feature>
<sequence>MIIGIGHDLASLERIGKALRGSYGERFRVRILTASEREMSSAYTGKRAVEFIGGRFAAKEAVSKAFGCGIGGALGFQDIEIGREAGGKPVCRLSSAAWGRLGHQDRDIAIHVSISHDGDLASAYVIVERLI</sequence>
<dbReference type="Gene3D" id="3.90.470.20">
    <property type="entry name" value="4'-phosphopantetheinyl transferase domain"/>
    <property type="match status" value="1"/>
</dbReference>
<comment type="function">
    <text evidence="8">Transfers the 4'-phosphopantetheine moiety from coenzyme A to a Ser of acyl-carrier-protein.</text>
</comment>
<evidence type="ECO:0000256" key="5">
    <source>
        <dbReference type="ARBA" id="ARBA00022842"/>
    </source>
</evidence>
<reference evidence="10 11" key="1">
    <citation type="submission" date="2020-01" db="EMBL/GenBank/DDBJ databases">
        <title>Paenibacillus soybeanensis sp. nov. isolated from the nodules of soybean (Glycine max(L.) Merr).</title>
        <authorList>
            <person name="Wang H."/>
        </authorList>
    </citation>
    <scope>NUCLEOTIDE SEQUENCE [LARGE SCALE GENOMIC DNA]</scope>
    <source>
        <strain evidence="10 11">DSM 23054</strain>
    </source>
</reference>
<keyword evidence="3 8" id="KW-0479">Metal-binding</keyword>
<keyword evidence="8" id="KW-0963">Cytoplasm</keyword>
<dbReference type="GO" id="GO:0008897">
    <property type="term" value="F:holo-[acyl-carrier-protein] synthase activity"/>
    <property type="evidence" value="ECO:0007669"/>
    <property type="project" value="UniProtKB-UniRule"/>
</dbReference>
<dbReference type="EMBL" id="JAAAMU010000015">
    <property type="protein sequence ID" value="NBC72007.1"/>
    <property type="molecule type" value="Genomic_DNA"/>
</dbReference>
<evidence type="ECO:0000256" key="7">
    <source>
        <dbReference type="ARBA" id="ARBA00023160"/>
    </source>
</evidence>
<comment type="cofactor">
    <cofactor evidence="8">
        <name>Mg(2+)</name>
        <dbReference type="ChEBI" id="CHEBI:18420"/>
    </cofactor>
</comment>
<evidence type="ECO:0000313" key="11">
    <source>
        <dbReference type="Proteomes" id="UP000558113"/>
    </source>
</evidence>
<comment type="similarity">
    <text evidence="8">Belongs to the P-Pant transferase superfamily. AcpS family.</text>
</comment>
<feature type="binding site" evidence="8">
    <location>
        <position position="60"/>
    </location>
    <ligand>
        <name>Mg(2+)</name>
        <dbReference type="ChEBI" id="CHEBI:18420"/>
    </ligand>
</feature>
<dbReference type="NCBIfam" id="TIGR00516">
    <property type="entry name" value="acpS"/>
    <property type="match status" value="1"/>
</dbReference>
<organism evidence="10 11">
    <name type="scientific">Paenibacillus sacheonensis</name>
    <dbReference type="NCBI Taxonomy" id="742054"/>
    <lineage>
        <taxon>Bacteria</taxon>
        <taxon>Bacillati</taxon>
        <taxon>Bacillota</taxon>
        <taxon>Bacilli</taxon>
        <taxon>Bacillales</taxon>
        <taxon>Paenibacillaceae</taxon>
        <taxon>Paenibacillus</taxon>
    </lineage>
</organism>
<accession>A0A7X4YSZ4</accession>
<dbReference type="InterPro" id="IPR004568">
    <property type="entry name" value="Ppantetheine-prot_Trfase_dom"/>
</dbReference>
<dbReference type="HAMAP" id="MF_00101">
    <property type="entry name" value="AcpS"/>
    <property type="match status" value="1"/>
</dbReference>